<dbReference type="GO" id="GO:0032259">
    <property type="term" value="P:methylation"/>
    <property type="evidence" value="ECO:0007669"/>
    <property type="project" value="UniProtKB-KW"/>
</dbReference>
<keyword evidence="1" id="KW-0489">Methyltransferase</keyword>
<proteinExistence type="predicted"/>
<keyword evidence="1" id="KW-0808">Transferase</keyword>
<dbReference type="InterPro" id="IPR029063">
    <property type="entry name" value="SAM-dependent_MTases_sf"/>
</dbReference>
<reference evidence="1" key="1">
    <citation type="journal article" date="2021" name="Environ. Microbiol.">
        <title>Genomic characterization of three novel Desulfobacterota classes expand the metabolic and phylogenetic diversity of the phylum.</title>
        <authorList>
            <person name="Murphy C.L."/>
            <person name="Biggerstaff J."/>
            <person name="Eichhorn A."/>
            <person name="Ewing E."/>
            <person name="Shahan R."/>
            <person name="Soriano D."/>
            <person name="Stewart S."/>
            <person name="VanMol K."/>
            <person name="Walker R."/>
            <person name="Walters P."/>
            <person name="Elshahed M.S."/>
            <person name="Youssef N.H."/>
        </authorList>
    </citation>
    <scope>NUCLEOTIDE SEQUENCE</scope>
    <source>
        <strain evidence="1">Zod_Metabat.24</strain>
    </source>
</reference>
<dbReference type="SUPFAM" id="SSF53335">
    <property type="entry name" value="S-adenosyl-L-methionine-dependent methyltransferases"/>
    <property type="match status" value="1"/>
</dbReference>
<organism evidence="1 2">
    <name type="scientific">Candidatus Zymogenus saltonus</name>
    <dbReference type="NCBI Taxonomy" id="2844893"/>
    <lineage>
        <taxon>Bacteria</taxon>
        <taxon>Deltaproteobacteria</taxon>
        <taxon>Candidatus Zymogenia</taxon>
        <taxon>Candidatus Zymogeniales</taxon>
        <taxon>Candidatus Zymogenaceae</taxon>
        <taxon>Candidatus Zymogenus</taxon>
    </lineage>
</organism>
<evidence type="ECO:0000313" key="2">
    <source>
        <dbReference type="Proteomes" id="UP000809273"/>
    </source>
</evidence>
<comment type="caution">
    <text evidence="1">The sequence shown here is derived from an EMBL/GenBank/DDBJ whole genome shotgun (WGS) entry which is preliminary data.</text>
</comment>
<reference evidence="1" key="2">
    <citation type="submission" date="2021-01" db="EMBL/GenBank/DDBJ databases">
        <authorList>
            <person name="Hahn C.R."/>
            <person name="Youssef N.H."/>
            <person name="Elshahed M."/>
        </authorList>
    </citation>
    <scope>NUCLEOTIDE SEQUENCE</scope>
    <source>
        <strain evidence="1">Zod_Metabat.24</strain>
    </source>
</reference>
<dbReference type="Gene3D" id="3.40.50.150">
    <property type="entry name" value="Vaccinia Virus protein VP39"/>
    <property type="match status" value="1"/>
</dbReference>
<dbReference type="GO" id="GO:0008168">
    <property type="term" value="F:methyltransferase activity"/>
    <property type="evidence" value="ECO:0007669"/>
    <property type="project" value="UniProtKB-KW"/>
</dbReference>
<gene>
    <name evidence="1" type="ORF">JW984_14850</name>
</gene>
<dbReference type="AlphaFoldDB" id="A0A9D8PR50"/>
<dbReference type="Proteomes" id="UP000809273">
    <property type="component" value="Unassembled WGS sequence"/>
</dbReference>
<accession>A0A9D8PR50</accession>
<evidence type="ECO:0000313" key="1">
    <source>
        <dbReference type="EMBL" id="MBN1574473.1"/>
    </source>
</evidence>
<sequence>MTPKELQIMIKDYNKWISWLRERQIDNNLTFRFDSQLNYYKHWNPYANIHVIRDVWYYYKRFVKLARSIGAKRIMDHGCAFGVGSWIMAVYGFDVTGVEIIPEFISIGKKLFEEVKFVQAYEGKDLEVDGKFDLVLNCFSQRTITEKTIQFYSKYSDTCAHIIEGPHKIEVPGRYVDNLTYITSPKYVVRSYSMRYYLHTLLRNSILRSLRKVSNTG</sequence>
<name>A0A9D8PR50_9DELT</name>
<protein>
    <submittedName>
        <fullName evidence="1">Class I SAM-dependent methyltransferase</fullName>
    </submittedName>
</protein>
<dbReference type="EMBL" id="JAFGIX010000080">
    <property type="protein sequence ID" value="MBN1574473.1"/>
    <property type="molecule type" value="Genomic_DNA"/>
</dbReference>